<evidence type="ECO:0000313" key="3">
    <source>
        <dbReference type="Proteomes" id="UP000799436"/>
    </source>
</evidence>
<gene>
    <name evidence="2" type="ORF">EJ03DRAFT_11116</name>
</gene>
<dbReference type="EMBL" id="ML995817">
    <property type="protein sequence ID" value="KAF2771906.1"/>
    <property type="molecule type" value="Genomic_DNA"/>
</dbReference>
<protein>
    <submittedName>
        <fullName evidence="2">Uncharacterized protein</fullName>
    </submittedName>
</protein>
<reference evidence="2" key="1">
    <citation type="journal article" date="2020" name="Stud. Mycol.">
        <title>101 Dothideomycetes genomes: a test case for predicting lifestyles and emergence of pathogens.</title>
        <authorList>
            <person name="Haridas S."/>
            <person name="Albert R."/>
            <person name="Binder M."/>
            <person name="Bloem J."/>
            <person name="Labutti K."/>
            <person name="Salamov A."/>
            <person name="Andreopoulos B."/>
            <person name="Baker S."/>
            <person name="Barry K."/>
            <person name="Bills G."/>
            <person name="Bluhm B."/>
            <person name="Cannon C."/>
            <person name="Castanera R."/>
            <person name="Culley D."/>
            <person name="Daum C."/>
            <person name="Ezra D."/>
            <person name="Gonzalez J."/>
            <person name="Henrissat B."/>
            <person name="Kuo A."/>
            <person name="Liang C."/>
            <person name="Lipzen A."/>
            <person name="Lutzoni F."/>
            <person name="Magnuson J."/>
            <person name="Mondo S."/>
            <person name="Nolan M."/>
            <person name="Ohm R."/>
            <person name="Pangilinan J."/>
            <person name="Park H.-J."/>
            <person name="Ramirez L."/>
            <person name="Alfaro M."/>
            <person name="Sun H."/>
            <person name="Tritt A."/>
            <person name="Yoshinaga Y."/>
            <person name="Zwiers L.-H."/>
            <person name="Turgeon B."/>
            <person name="Goodwin S."/>
            <person name="Spatafora J."/>
            <person name="Crous P."/>
            <person name="Grigoriev I."/>
        </authorList>
    </citation>
    <scope>NUCLEOTIDE SEQUENCE</scope>
    <source>
        <strain evidence="2">CBS 116005</strain>
    </source>
</reference>
<proteinExistence type="predicted"/>
<keyword evidence="3" id="KW-1185">Reference proteome</keyword>
<evidence type="ECO:0000256" key="1">
    <source>
        <dbReference type="SAM" id="MobiDB-lite"/>
    </source>
</evidence>
<dbReference type="Proteomes" id="UP000799436">
    <property type="component" value="Unassembled WGS sequence"/>
</dbReference>
<evidence type="ECO:0000313" key="2">
    <source>
        <dbReference type="EMBL" id="KAF2771906.1"/>
    </source>
</evidence>
<organism evidence="2 3">
    <name type="scientific">Teratosphaeria nubilosa</name>
    <dbReference type="NCBI Taxonomy" id="161662"/>
    <lineage>
        <taxon>Eukaryota</taxon>
        <taxon>Fungi</taxon>
        <taxon>Dikarya</taxon>
        <taxon>Ascomycota</taxon>
        <taxon>Pezizomycotina</taxon>
        <taxon>Dothideomycetes</taxon>
        <taxon>Dothideomycetidae</taxon>
        <taxon>Mycosphaerellales</taxon>
        <taxon>Teratosphaeriaceae</taxon>
        <taxon>Teratosphaeria</taxon>
    </lineage>
</organism>
<name>A0A6G1LGC2_9PEZI</name>
<sequence>MLPPPKRVPIEPLLSDPAPLRCHLPSFQPPMTRARDTYSPYKPQNETSRRLSLPGLAGYSEAIRASPAGLGDDQPSLRRSRSLAAGLRVRQGFLDPPRRPQHHLFNADMRVEDWGIDYMDDCDMLRNTSRHSWSGIILLGPSLTRKHFAKA</sequence>
<accession>A0A6G1LGC2</accession>
<feature type="region of interest" description="Disordered" evidence="1">
    <location>
        <begin position="26"/>
        <end position="52"/>
    </location>
</feature>
<dbReference type="AlphaFoldDB" id="A0A6G1LGC2"/>